<evidence type="ECO:0000256" key="6">
    <source>
        <dbReference type="ARBA" id="ARBA00022822"/>
    </source>
</evidence>
<keyword evidence="12" id="KW-1185">Reference proteome</keyword>
<gene>
    <name evidence="9" type="primary">trpF</name>
    <name evidence="11" type="ORF">NUTIK01_12670</name>
</gene>
<evidence type="ECO:0000256" key="5">
    <source>
        <dbReference type="ARBA" id="ARBA00022605"/>
    </source>
</evidence>
<evidence type="ECO:0000259" key="10">
    <source>
        <dbReference type="Pfam" id="PF00697"/>
    </source>
</evidence>
<dbReference type="NCBIfam" id="NF002295">
    <property type="entry name" value="PRK01222.1-1"/>
    <property type="match status" value="1"/>
</dbReference>
<dbReference type="Proteomes" id="UP001187221">
    <property type="component" value="Unassembled WGS sequence"/>
</dbReference>
<evidence type="ECO:0000256" key="1">
    <source>
        <dbReference type="ARBA" id="ARBA00001164"/>
    </source>
</evidence>
<protein>
    <recommendedName>
        <fullName evidence="4 9">N-(5'-phosphoribosyl)anthranilate isomerase</fullName>
        <shortName evidence="9">PRAI</shortName>
        <ecNumber evidence="3 9">5.3.1.24</ecNumber>
    </recommendedName>
</protein>
<evidence type="ECO:0000313" key="12">
    <source>
        <dbReference type="Proteomes" id="UP001187221"/>
    </source>
</evidence>
<dbReference type="EMBL" id="BTFW01000001">
    <property type="protein sequence ID" value="GMM60490.1"/>
    <property type="molecule type" value="Genomic_DNA"/>
</dbReference>
<evidence type="ECO:0000256" key="9">
    <source>
        <dbReference type="HAMAP-Rule" id="MF_00135"/>
    </source>
</evidence>
<dbReference type="HAMAP" id="MF_00135">
    <property type="entry name" value="PRAI"/>
    <property type="match status" value="1"/>
</dbReference>
<evidence type="ECO:0000256" key="3">
    <source>
        <dbReference type="ARBA" id="ARBA00012572"/>
    </source>
</evidence>
<comment type="caution">
    <text evidence="11">The sequence shown here is derived from an EMBL/GenBank/DDBJ whole genome shotgun (WGS) entry which is preliminary data.</text>
</comment>
<evidence type="ECO:0000256" key="4">
    <source>
        <dbReference type="ARBA" id="ARBA00022272"/>
    </source>
</evidence>
<evidence type="ECO:0000256" key="8">
    <source>
        <dbReference type="ARBA" id="ARBA00023235"/>
    </source>
</evidence>
<keyword evidence="5 9" id="KW-0028">Amino-acid biosynthesis</keyword>
<dbReference type="InterPro" id="IPR044643">
    <property type="entry name" value="TrpF_fam"/>
</dbReference>
<dbReference type="InterPro" id="IPR001240">
    <property type="entry name" value="PRAI_dom"/>
</dbReference>
<dbReference type="RefSeq" id="WP_317974283.1">
    <property type="nucleotide sequence ID" value="NZ_BTFW01000001.1"/>
</dbReference>
<dbReference type="CDD" id="cd00405">
    <property type="entry name" value="PRAI"/>
    <property type="match status" value="1"/>
</dbReference>
<dbReference type="InterPro" id="IPR013785">
    <property type="entry name" value="Aldolase_TIM"/>
</dbReference>
<dbReference type="SUPFAM" id="SSF51366">
    <property type="entry name" value="Ribulose-phoshate binding barrel"/>
    <property type="match status" value="1"/>
</dbReference>
<dbReference type="EC" id="5.3.1.24" evidence="3 9"/>
<dbReference type="Pfam" id="PF00697">
    <property type="entry name" value="PRAI"/>
    <property type="match status" value="1"/>
</dbReference>
<evidence type="ECO:0000256" key="7">
    <source>
        <dbReference type="ARBA" id="ARBA00023141"/>
    </source>
</evidence>
<sequence>MPAPAIKICGINSPKALDAVLEQRADYAGLVFFPPSPRHLALRDAAMLGERAAGRTKLVGLFVDADDAMIGEALAAARLDVVQLHGKESPERVAQVKARFGVPVWKALSIASAADVAAAARYDGAADLLLFDAKAPKGAALPGGLGLVFDWSLLAARRGPTPWGLAGGLSPANVGEAVRATGTGLVDVSSGVESAPGAKDESLIRAFCRAARDA</sequence>
<keyword evidence="7 9" id="KW-0057">Aromatic amino acid biosynthesis</keyword>
<comment type="pathway">
    <text evidence="2 9">Amino-acid biosynthesis; L-tryptophan biosynthesis; L-tryptophan from chorismate: step 3/5.</text>
</comment>
<proteinExistence type="inferred from homology"/>
<dbReference type="Gene3D" id="3.20.20.70">
    <property type="entry name" value="Aldolase class I"/>
    <property type="match status" value="1"/>
</dbReference>
<keyword evidence="6 9" id="KW-0822">Tryptophan biosynthesis</keyword>
<feature type="domain" description="N-(5'phosphoribosyl) anthranilate isomerase (PRAI)" evidence="10">
    <location>
        <begin position="6"/>
        <end position="208"/>
    </location>
</feature>
<accession>A0ABQ6P5H5</accession>
<dbReference type="PANTHER" id="PTHR42894">
    <property type="entry name" value="N-(5'-PHOSPHORIBOSYL)ANTHRANILATE ISOMERASE"/>
    <property type="match status" value="1"/>
</dbReference>
<organism evidence="11 12">
    <name type="scientific">Novosphingobium pituita</name>
    <dbReference type="NCBI Taxonomy" id="3056842"/>
    <lineage>
        <taxon>Bacteria</taxon>
        <taxon>Pseudomonadati</taxon>
        <taxon>Pseudomonadota</taxon>
        <taxon>Alphaproteobacteria</taxon>
        <taxon>Sphingomonadales</taxon>
        <taxon>Sphingomonadaceae</taxon>
        <taxon>Novosphingobium</taxon>
    </lineage>
</organism>
<dbReference type="PANTHER" id="PTHR42894:SF1">
    <property type="entry name" value="N-(5'-PHOSPHORIBOSYL)ANTHRANILATE ISOMERASE"/>
    <property type="match status" value="1"/>
</dbReference>
<dbReference type="InterPro" id="IPR011060">
    <property type="entry name" value="RibuloseP-bd_barrel"/>
</dbReference>
<keyword evidence="8 9" id="KW-0413">Isomerase</keyword>
<dbReference type="GO" id="GO:0016853">
    <property type="term" value="F:isomerase activity"/>
    <property type="evidence" value="ECO:0007669"/>
    <property type="project" value="UniProtKB-KW"/>
</dbReference>
<evidence type="ECO:0000256" key="2">
    <source>
        <dbReference type="ARBA" id="ARBA00004664"/>
    </source>
</evidence>
<name>A0ABQ6P5H5_9SPHN</name>
<evidence type="ECO:0000313" key="11">
    <source>
        <dbReference type="EMBL" id="GMM60490.1"/>
    </source>
</evidence>
<reference evidence="11 12" key="1">
    <citation type="submission" date="2023-06" db="EMBL/GenBank/DDBJ databases">
        <title>Draft genome sequence of Novosphingobium sp. strain IK01.</title>
        <authorList>
            <person name="Hatamoto M."/>
            <person name="Ikarashi T."/>
            <person name="Yamaguchi T."/>
        </authorList>
    </citation>
    <scope>NUCLEOTIDE SEQUENCE [LARGE SCALE GENOMIC DNA]</scope>
    <source>
        <strain evidence="11 12">IK01</strain>
    </source>
</reference>
<comment type="similarity">
    <text evidence="9">Belongs to the TrpF family.</text>
</comment>
<comment type="catalytic activity">
    <reaction evidence="1 9">
        <text>N-(5-phospho-beta-D-ribosyl)anthranilate = 1-(2-carboxyphenylamino)-1-deoxy-D-ribulose 5-phosphate</text>
        <dbReference type="Rhea" id="RHEA:21540"/>
        <dbReference type="ChEBI" id="CHEBI:18277"/>
        <dbReference type="ChEBI" id="CHEBI:58613"/>
        <dbReference type="EC" id="5.3.1.24"/>
    </reaction>
</comment>